<comment type="caution">
    <text evidence="3">The sequence shown here is derived from an EMBL/GenBank/DDBJ whole genome shotgun (WGS) entry which is preliminary data.</text>
</comment>
<protein>
    <submittedName>
        <fullName evidence="3">NucA/NucB deoxyribonuclease domain-containing protein</fullName>
    </submittedName>
</protein>
<reference evidence="3" key="1">
    <citation type="submission" date="2022-02" db="EMBL/GenBank/DDBJ databases">
        <title>Crop Bioprotection Bacillus Genome Sequencing.</title>
        <authorList>
            <person name="Dunlap C."/>
        </authorList>
    </citation>
    <scope>NUCLEOTIDE SEQUENCE</scope>
    <source>
        <strain evidence="3">T20C14</strain>
    </source>
</reference>
<evidence type="ECO:0000256" key="1">
    <source>
        <dbReference type="SAM" id="MobiDB-lite"/>
    </source>
</evidence>
<accession>A0AA90EWS5</accession>
<dbReference type="RefSeq" id="WP_268297716.1">
    <property type="nucleotide sequence ID" value="NZ_JALAJL010000037.1"/>
</dbReference>
<evidence type="ECO:0000259" key="2">
    <source>
        <dbReference type="Pfam" id="PF14040"/>
    </source>
</evidence>
<dbReference type="EMBL" id="JALAXI010000013">
    <property type="protein sequence ID" value="MCY9281373.1"/>
    <property type="molecule type" value="Genomic_DNA"/>
</dbReference>
<evidence type="ECO:0000313" key="4">
    <source>
        <dbReference type="Proteomes" id="UP001066455"/>
    </source>
</evidence>
<dbReference type="Proteomes" id="UP001066455">
    <property type="component" value="Unassembled WGS sequence"/>
</dbReference>
<feature type="domain" description="Deoxyribonuclease NucA/NucB" evidence="2">
    <location>
        <begin position="81"/>
        <end position="143"/>
    </location>
</feature>
<gene>
    <name evidence="3" type="ORF">MOE73_15010</name>
</gene>
<dbReference type="AlphaFoldDB" id="A0AA90EWS5"/>
<evidence type="ECO:0000313" key="3">
    <source>
        <dbReference type="EMBL" id="MCY9281373.1"/>
    </source>
</evidence>
<proteinExistence type="predicted"/>
<dbReference type="InterPro" id="IPR029476">
    <property type="entry name" value="DNase_NucA_NucB"/>
</dbReference>
<sequence>MDKIKSLLITLLAVAVVIIGIISGDFFTSEHQPKPTGRQNGSNYDEVLIFPLDRYPETGAHIRKAIKKGHSEICTIDRDGADERRKDSLKDVPSKSGYDRDEWPMAMCEEGGTGASVEYISPSDNRGAGSWVGNQVSDYPDGTKVLFKIK</sequence>
<organism evidence="3 4">
    <name type="scientific">Bacillus haynesii</name>
    <dbReference type="NCBI Taxonomy" id="1925021"/>
    <lineage>
        <taxon>Bacteria</taxon>
        <taxon>Bacillati</taxon>
        <taxon>Bacillota</taxon>
        <taxon>Bacilli</taxon>
        <taxon>Bacillales</taxon>
        <taxon>Bacillaceae</taxon>
        <taxon>Bacillus</taxon>
    </lineage>
</organism>
<dbReference type="Pfam" id="PF14040">
    <property type="entry name" value="DNase_NucA_NucB"/>
    <property type="match status" value="1"/>
</dbReference>
<feature type="region of interest" description="Disordered" evidence="1">
    <location>
        <begin position="78"/>
        <end position="102"/>
    </location>
</feature>
<name>A0AA90EWS5_9BACI</name>